<keyword evidence="2" id="KW-1185">Reference proteome</keyword>
<sequence length="54" mass="6627">MNNINIIKLRMPWVIPKDTNILFSKMFLILQQLYFSSTRTIKRDRIRIEKDCNR</sequence>
<protein>
    <submittedName>
        <fullName evidence="1">Uncharacterized protein</fullName>
    </submittedName>
</protein>
<reference evidence="1 2" key="1">
    <citation type="submission" date="2010-10" db="EMBL/GenBank/DDBJ databases">
        <authorList>
            <consortium name="The Broad Institute Genome Sequencing Platform"/>
            <person name="Ward D."/>
            <person name="Earl A."/>
            <person name="Feldgarden M."/>
            <person name="Young S.K."/>
            <person name="Gargeya S."/>
            <person name="Zeng Q."/>
            <person name="Alvarado L."/>
            <person name="Berlin A."/>
            <person name="Bochicchio J."/>
            <person name="Chapman S.B."/>
            <person name="Chen Z."/>
            <person name="Freedman E."/>
            <person name="Gellesch M."/>
            <person name="Goldberg J."/>
            <person name="Griggs A."/>
            <person name="Gujja S."/>
            <person name="Heilman E."/>
            <person name="Heiman D."/>
            <person name="Howarth C."/>
            <person name="Mehta T."/>
            <person name="Neiman D."/>
            <person name="Pearson M."/>
            <person name="Roberts A."/>
            <person name="Saif S."/>
            <person name="Shea T."/>
            <person name="Shenoy N."/>
            <person name="Sisk P."/>
            <person name="Stolte C."/>
            <person name="Sykes S."/>
            <person name="White J."/>
            <person name="Yandava C."/>
            <person name="Allen-Vercoe E."/>
            <person name="Sibley C."/>
            <person name="Ambrose C.E."/>
            <person name="Strauss J."/>
            <person name="Daigneault M."/>
            <person name="Haas B."/>
            <person name="Nusbaum C."/>
            <person name="Birren B."/>
        </authorList>
    </citation>
    <scope>NUCLEOTIDE SEQUENCE [LARGE SCALE GENOMIC DNA]</scope>
    <source>
        <strain evidence="1 2">3_1_6</strain>
    </source>
</reference>
<accession>S2KT81</accession>
<organism evidence="1 2">
    <name type="scientific">Bilophila wadsworthia (strain 3_1_6)</name>
    <dbReference type="NCBI Taxonomy" id="563192"/>
    <lineage>
        <taxon>Bacteria</taxon>
        <taxon>Pseudomonadati</taxon>
        <taxon>Thermodesulfobacteriota</taxon>
        <taxon>Desulfovibrionia</taxon>
        <taxon>Desulfovibrionales</taxon>
        <taxon>Desulfovibrionaceae</taxon>
        <taxon>Bilophila</taxon>
    </lineage>
</organism>
<dbReference type="EMBL" id="ADCP02000001">
    <property type="protein sequence ID" value="EPC05915.1"/>
    <property type="molecule type" value="Genomic_DNA"/>
</dbReference>
<reference evidence="1 2" key="2">
    <citation type="submission" date="2013-04" db="EMBL/GenBank/DDBJ databases">
        <title>The Genome Sequence of Bilophila wadsworthia 3_1_6.</title>
        <authorList>
            <consortium name="The Broad Institute Genomics Platform"/>
            <person name="Earl A."/>
            <person name="Ward D."/>
            <person name="Feldgarden M."/>
            <person name="Gevers D."/>
            <person name="Sibley C."/>
            <person name="Strauss J."/>
            <person name="Allen-Vercoe E."/>
            <person name="Walker B."/>
            <person name="Young S."/>
            <person name="Zeng Q."/>
            <person name="Gargeya S."/>
            <person name="Fitzgerald M."/>
            <person name="Haas B."/>
            <person name="Abouelleil A."/>
            <person name="Allen A.W."/>
            <person name="Alvarado L."/>
            <person name="Arachchi H.M."/>
            <person name="Berlin A.M."/>
            <person name="Chapman S.B."/>
            <person name="Gainer-Dewar J."/>
            <person name="Goldberg J."/>
            <person name="Griggs A."/>
            <person name="Gujja S."/>
            <person name="Hansen M."/>
            <person name="Howarth C."/>
            <person name="Imamovic A."/>
            <person name="Ireland A."/>
            <person name="Larimer J."/>
            <person name="McCowan C."/>
            <person name="Murphy C."/>
            <person name="Pearson M."/>
            <person name="Poon T.W."/>
            <person name="Priest M."/>
            <person name="Roberts A."/>
            <person name="Saif S."/>
            <person name="Shea T."/>
            <person name="Sisk P."/>
            <person name="Sykes S."/>
            <person name="Wortman J."/>
            <person name="Nusbaum C."/>
            <person name="Birren B."/>
        </authorList>
    </citation>
    <scope>NUCLEOTIDE SEQUENCE [LARGE SCALE GENOMIC DNA]</scope>
    <source>
        <strain evidence="1 2">3_1_6</strain>
    </source>
</reference>
<gene>
    <name evidence="1" type="ORF">HMPREF0179_05198</name>
</gene>
<dbReference type="HOGENOM" id="CLU_3040887_0_0_7"/>
<name>S2KT81_BILW3</name>
<evidence type="ECO:0000313" key="1">
    <source>
        <dbReference type="EMBL" id="EPC05915.1"/>
    </source>
</evidence>
<dbReference type="AlphaFoldDB" id="S2KT81"/>
<proteinExistence type="predicted"/>
<comment type="caution">
    <text evidence="1">The sequence shown here is derived from an EMBL/GenBank/DDBJ whole genome shotgun (WGS) entry which is preliminary data.</text>
</comment>
<evidence type="ECO:0000313" key="2">
    <source>
        <dbReference type="Proteomes" id="UP000006034"/>
    </source>
</evidence>
<dbReference type="Proteomes" id="UP000006034">
    <property type="component" value="Unassembled WGS sequence"/>
</dbReference>